<name>A0ABR3JN84_9AGAR</name>
<evidence type="ECO:0000256" key="1">
    <source>
        <dbReference type="SAM" id="MobiDB-lite"/>
    </source>
</evidence>
<comment type="caution">
    <text evidence="3">The sequence shown here is derived from an EMBL/GenBank/DDBJ whole genome shotgun (WGS) entry which is preliminary data.</text>
</comment>
<evidence type="ECO:0008006" key="5">
    <source>
        <dbReference type="Google" id="ProtNLM"/>
    </source>
</evidence>
<sequence>MERIDSGTTIDSPFASNLNTPVDGPSISPFEDVFKDSGGSIKQRRPTVPSPSVSIAQSQDFADAIQLIHRSSTRGFLISTPTAPRRQKPALLPEIDGESLSDYPNERVQPPDDNEHKEDKLPLDTVPQLGVSNAAILESFVDALSFPQGPPSFTESAILNIIKAACFLPWWASVGACILLAPDHLELVAFSPGYLPSPQGIHRFAYWTNYAAAHVLLFLACLLIAIWCNPLPGLLVAAATLAGFVVAWRDFEYNLGTPLGDDDLQALYVLATTYVKGKELPDMLKMPLGQFIISGSLDGYDVSDAD</sequence>
<reference evidence="4" key="1">
    <citation type="submission" date="2024-06" db="EMBL/GenBank/DDBJ databases">
        <title>Multi-omics analyses provide insights into the biosynthesis of the anticancer antibiotic pleurotin in Hohenbuehelia grisea.</title>
        <authorList>
            <person name="Weaver J.A."/>
            <person name="Alberti F."/>
        </authorList>
    </citation>
    <scope>NUCLEOTIDE SEQUENCE [LARGE SCALE GENOMIC DNA]</scope>
    <source>
        <strain evidence="4">T-177</strain>
    </source>
</reference>
<feature type="transmembrane region" description="Helical" evidence="2">
    <location>
        <begin position="233"/>
        <end position="251"/>
    </location>
</feature>
<feature type="compositionally biased region" description="Polar residues" evidence="1">
    <location>
        <begin position="1"/>
        <end position="20"/>
    </location>
</feature>
<evidence type="ECO:0000313" key="3">
    <source>
        <dbReference type="EMBL" id="KAL0957196.1"/>
    </source>
</evidence>
<feature type="compositionally biased region" description="Basic and acidic residues" evidence="1">
    <location>
        <begin position="109"/>
        <end position="120"/>
    </location>
</feature>
<evidence type="ECO:0000313" key="4">
    <source>
        <dbReference type="Proteomes" id="UP001556367"/>
    </source>
</evidence>
<proteinExistence type="predicted"/>
<organism evidence="3 4">
    <name type="scientific">Hohenbuehelia grisea</name>
    <dbReference type="NCBI Taxonomy" id="104357"/>
    <lineage>
        <taxon>Eukaryota</taxon>
        <taxon>Fungi</taxon>
        <taxon>Dikarya</taxon>
        <taxon>Basidiomycota</taxon>
        <taxon>Agaricomycotina</taxon>
        <taxon>Agaricomycetes</taxon>
        <taxon>Agaricomycetidae</taxon>
        <taxon>Agaricales</taxon>
        <taxon>Pleurotineae</taxon>
        <taxon>Pleurotaceae</taxon>
        <taxon>Hohenbuehelia</taxon>
    </lineage>
</organism>
<evidence type="ECO:0000256" key="2">
    <source>
        <dbReference type="SAM" id="Phobius"/>
    </source>
</evidence>
<keyword evidence="4" id="KW-1185">Reference proteome</keyword>
<protein>
    <recommendedName>
        <fullName evidence="5">PRA1 family protein</fullName>
    </recommendedName>
</protein>
<keyword evidence="2" id="KW-0472">Membrane</keyword>
<feature type="transmembrane region" description="Helical" evidence="2">
    <location>
        <begin position="204"/>
        <end position="227"/>
    </location>
</feature>
<gene>
    <name evidence="3" type="ORF">HGRIS_003288</name>
</gene>
<keyword evidence="2" id="KW-0812">Transmembrane</keyword>
<keyword evidence="2" id="KW-1133">Transmembrane helix</keyword>
<feature type="region of interest" description="Disordered" evidence="1">
    <location>
        <begin position="78"/>
        <end position="120"/>
    </location>
</feature>
<feature type="region of interest" description="Disordered" evidence="1">
    <location>
        <begin position="1"/>
        <end position="54"/>
    </location>
</feature>
<dbReference type="EMBL" id="JASNQZ010000006">
    <property type="protein sequence ID" value="KAL0957196.1"/>
    <property type="molecule type" value="Genomic_DNA"/>
</dbReference>
<dbReference type="Proteomes" id="UP001556367">
    <property type="component" value="Unassembled WGS sequence"/>
</dbReference>
<accession>A0ABR3JN84</accession>